<dbReference type="Gene3D" id="3.20.20.70">
    <property type="entry name" value="Aldolase class I"/>
    <property type="match status" value="1"/>
</dbReference>
<comment type="catalytic activity">
    <reaction evidence="1 9">
        <text>N-(5-phospho-beta-D-ribosyl)anthranilate = 1-(2-carboxyphenylamino)-1-deoxy-D-ribulose 5-phosphate</text>
        <dbReference type="Rhea" id="RHEA:21540"/>
        <dbReference type="ChEBI" id="CHEBI:18277"/>
        <dbReference type="ChEBI" id="CHEBI:58613"/>
        <dbReference type="EC" id="5.3.1.24"/>
    </reaction>
</comment>
<keyword evidence="7 9" id="KW-0057">Aromatic amino acid biosynthesis</keyword>
<dbReference type="InterPro" id="IPR013785">
    <property type="entry name" value="Aldolase_TIM"/>
</dbReference>
<dbReference type="EC" id="5.3.1.24" evidence="3 9"/>
<keyword evidence="5 9" id="KW-0028">Amino-acid biosynthesis</keyword>
<dbReference type="SUPFAM" id="SSF51366">
    <property type="entry name" value="Ribulose-phoshate binding barrel"/>
    <property type="match status" value="1"/>
</dbReference>
<evidence type="ECO:0000313" key="12">
    <source>
        <dbReference type="Proteomes" id="UP000315017"/>
    </source>
</evidence>
<accession>A0A517YKF4</accession>
<name>A0A517YKF4_9BACT</name>
<dbReference type="OrthoDB" id="9786954at2"/>
<evidence type="ECO:0000256" key="9">
    <source>
        <dbReference type="HAMAP-Rule" id="MF_00135"/>
    </source>
</evidence>
<evidence type="ECO:0000256" key="3">
    <source>
        <dbReference type="ARBA" id="ARBA00012572"/>
    </source>
</evidence>
<protein>
    <recommendedName>
        <fullName evidence="4 9">N-(5'-phosphoribosyl)anthranilate isomerase</fullName>
        <shortName evidence="9">PRAI</shortName>
        <ecNumber evidence="3 9">5.3.1.24</ecNumber>
    </recommendedName>
</protein>
<keyword evidence="12" id="KW-1185">Reference proteome</keyword>
<evidence type="ECO:0000313" key="11">
    <source>
        <dbReference type="EMBL" id="QDU30702.1"/>
    </source>
</evidence>
<keyword evidence="6 9" id="KW-0822">Tryptophan biosynthesis</keyword>
<evidence type="ECO:0000256" key="2">
    <source>
        <dbReference type="ARBA" id="ARBA00004664"/>
    </source>
</evidence>
<evidence type="ECO:0000259" key="10">
    <source>
        <dbReference type="Pfam" id="PF00697"/>
    </source>
</evidence>
<evidence type="ECO:0000256" key="4">
    <source>
        <dbReference type="ARBA" id="ARBA00022272"/>
    </source>
</evidence>
<sequence length="229" mass="24283">MFRIKICGITNVDDALQAIEAGADALGLNFYKRSPRYVTPEQAAEIVRAVRTSPAGRGVTIVGVFVNESQPGLMTLQEQLKLDAWQLHGDEPVQFLAALSTHPDVRVSMIRAYRCKERDLSAIANDLLACDAAVALPSAVLLDAYAPDAFGGTGKVVDWNVVRDERDQLFGLPVILAGGLTAENVAEAVRIAQPDAVDVASGVESSPGKKDSAKVRDFIAAAKAALAAI</sequence>
<dbReference type="InterPro" id="IPR044643">
    <property type="entry name" value="TrpF_fam"/>
</dbReference>
<dbReference type="CDD" id="cd00405">
    <property type="entry name" value="PRAI"/>
    <property type="match status" value="1"/>
</dbReference>
<evidence type="ECO:0000256" key="1">
    <source>
        <dbReference type="ARBA" id="ARBA00001164"/>
    </source>
</evidence>
<evidence type="ECO:0000256" key="5">
    <source>
        <dbReference type="ARBA" id="ARBA00022605"/>
    </source>
</evidence>
<dbReference type="AlphaFoldDB" id="A0A517YKF4"/>
<feature type="domain" description="N-(5'phosphoribosyl) anthranilate isomerase (PRAI)" evidence="10">
    <location>
        <begin position="4"/>
        <end position="220"/>
    </location>
</feature>
<dbReference type="HAMAP" id="MF_00135">
    <property type="entry name" value="PRAI"/>
    <property type="match status" value="1"/>
</dbReference>
<evidence type="ECO:0000256" key="8">
    <source>
        <dbReference type="ARBA" id="ARBA00023235"/>
    </source>
</evidence>
<dbReference type="InterPro" id="IPR011060">
    <property type="entry name" value="RibuloseP-bd_barrel"/>
</dbReference>
<dbReference type="UniPathway" id="UPA00035">
    <property type="reaction ID" value="UER00042"/>
</dbReference>
<dbReference type="KEGG" id="aagg:ETAA8_58500"/>
<reference evidence="11 12" key="1">
    <citation type="submission" date="2019-02" db="EMBL/GenBank/DDBJ databases">
        <title>Deep-cultivation of Planctomycetes and their phenomic and genomic characterization uncovers novel biology.</title>
        <authorList>
            <person name="Wiegand S."/>
            <person name="Jogler M."/>
            <person name="Boedeker C."/>
            <person name="Pinto D."/>
            <person name="Vollmers J."/>
            <person name="Rivas-Marin E."/>
            <person name="Kohn T."/>
            <person name="Peeters S.H."/>
            <person name="Heuer A."/>
            <person name="Rast P."/>
            <person name="Oberbeckmann S."/>
            <person name="Bunk B."/>
            <person name="Jeske O."/>
            <person name="Meyerdierks A."/>
            <person name="Storesund J.E."/>
            <person name="Kallscheuer N."/>
            <person name="Luecker S."/>
            <person name="Lage O.M."/>
            <person name="Pohl T."/>
            <person name="Merkel B.J."/>
            <person name="Hornburger P."/>
            <person name="Mueller R.-W."/>
            <person name="Bruemmer F."/>
            <person name="Labrenz M."/>
            <person name="Spormann A.M."/>
            <person name="Op den Camp H."/>
            <person name="Overmann J."/>
            <person name="Amann R."/>
            <person name="Jetten M.S.M."/>
            <person name="Mascher T."/>
            <person name="Medema M.H."/>
            <person name="Devos D.P."/>
            <person name="Kaster A.-K."/>
            <person name="Ovreas L."/>
            <person name="Rohde M."/>
            <person name="Galperin M.Y."/>
            <person name="Jogler C."/>
        </authorList>
    </citation>
    <scope>NUCLEOTIDE SEQUENCE [LARGE SCALE GENOMIC DNA]</scope>
    <source>
        <strain evidence="11 12">ETA_A8</strain>
    </source>
</reference>
<dbReference type="Proteomes" id="UP000315017">
    <property type="component" value="Chromosome"/>
</dbReference>
<comment type="similarity">
    <text evidence="9">Belongs to the TrpF family.</text>
</comment>
<keyword evidence="8 9" id="KW-0413">Isomerase</keyword>
<dbReference type="RefSeq" id="WP_145096609.1">
    <property type="nucleotide sequence ID" value="NZ_CP036274.1"/>
</dbReference>
<dbReference type="PANTHER" id="PTHR42894">
    <property type="entry name" value="N-(5'-PHOSPHORIBOSYL)ANTHRANILATE ISOMERASE"/>
    <property type="match status" value="1"/>
</dbReference>
<dbReference type="EMBL" id="CP036274">
    <property type="protein sequence ID" value="QDU30702.1"/>
    <property type="molecule type" value="Genomic_DNA"/>
</dbReference>
<dbReference type="GO" id="GO:0000162">
    <property type="term" value="P:L-tryptophan biosynthetic process"/>
    <property type="evidence" value="ECO:0007669"/>
    <property type="project" value="UniProtKB-UniRule"/>
</dbReference>
<evidence type="ECO:0000256" key="6">
    <source>
        <dbReference type="ARBA" id="ARBA00022822"/>
    </source>
</evidence>
<organism evidence="11 12">
    <name type="scientific">Anatilimnocola aggregata</name>
    <dbReference type="NCBI Taxonomy" id="2528021"/>
    <lineage>
        <taxon>Bacteria</taxon>
        <taxon>Pseudomonadati</taxon>
        <taxon>Planctomycetota</taxon>
        <taxon>Planctomycetia</taxon>
        <taxon>Pirellulales</taxon>
        <taxon>Pirellulaceae</taxon>
        <taxon>Anatilimnocola</taxon>
    </lineage>
</organism>
<comment type="pathway">
    <text evidence="2 9">Amino-acid biosynthesis; L-tryptophan biosynthesis; L-tryptophan from chorismate: step 3/5.</text>
</comment>
<dbReference type="GO" id="GO:0004640">
    <property type="term" value="F:phosphoribosylanthranilate isomerase activity"/>
    <property type="evidence" value="ECO:0007669"/>
    <property type="project" value="UniProtKB-UniRule"/>
</dbReference>
<evidence type="ECO:0000256" key="7">
    <source>
        <dbReference type="ARBA" id="ARBA00023141"/>
    </source>
</evidence>
<gene>
    <name evidence="11" type="primary">trpF_1</name>
    <name evidence="9" type="synonym">trpF</name>
    <name evidence="11" type="ORF">ETAA8_58500</name>
</gene>
<proteinExistence type="inferred from homology"/>
<dbReference type="PANTHER" id="PTHR42894:SF1">
    <property type="entry name" value="N-(5'-PHOSPHORIBOSYL)ANTHRANILATE ISOMERASE"/>
    <property type="match status" value="1"/>
</dbReference>
<dbReference type="Pfam" id="PF00697">
    <property type="entry name" value="PRAI"/>
    <property type="match status" value="1"/>
</dbReference>
<dbReference type="InterPro" id="IPR001240">
    <property type="entry name" value="PRAI_dom"/>
</dbReference>